<protein>
    <recommendedName>
        <fullName evidence="7">Flagellar protein FliT</fullName>
    </recommendedName>
</protein>
<reference evidence="9" key="1">
    <citation type="submission" date="2022-02" db="EMBL/GenBank/DDBJ databases">
        <title>Fredinandcohnia quinoae sp. nov. isolated from Chenopodium quinoa seeds.</title>
        <authorList>
            <person name="Saati-Santamaria Z."/>
            <person name="Flores-Felix J.D."/>
            <person name="Igual J.M."/>
            <person name="Velazquez E."/>
            <person name="Garcia-Fraile P."/>
            <person name="Martinez-Molina E."/>
        </authorList>
    </citation>
    <scope>NUCLEOTIDE SEQUENCE</scope>
    <source>
        <strain evidence="9">SECRCQ15</strain>
    </source>
</reference>
<comment type="caution">
    <text evidence="9">The sequence shown here is derived from an EMBL/GenBank/DDBJ whole genome shotgun (WGS) entry which is preliminary data.</text>
</comment>
<dbReference type="InterPro" id="IPR008622">
    <property type="entry name" value="FliT"/>
</dbReference>
<comment type="similarity">
    <text evidence="6">Belongs to the bacillales FliT family.</text>
</comment>
<sequence length="115" mass="13631">MALKELYQYTEALLNHLDNEHKKELRDEYIEKVMDLLDKREQALTIVAPPVNDEEKKLGKQIIEMDTKIKSKLTILFTSIKQDIASINKAKTPQKKYRNPYESYNPDGRFFDKRK</sequence>
<comment type="subcellular location">
    <subcellularLocation>
        <location evidence="1">Cytoplasm</location>
        <location evidence="1">Cytosol</location>
    </subcellularLocation>
</comment>
<evidence type="ECO:0000256" key="8">
    <source>
        <dbReference type="SAM" id="MobiDB-lite"/>
    </source>
</evidence>
<dbReference type="AlphaFoldDB" id="A0AAW5E503"/>
<evidence type="ECO:0000313" key="10">
    <source>
        <dbReference type="Proteomes" id="UP001431131"/>
    </source>
</evidence>
<gene>
    <name evidence="9" type="ORF">MJG50_06925</name>
</gene>
<organism evidence="9 10">
    <name type="scientific">Fredinandcohnia quinoae</name>
    <dbReference type="NCBI Taxonomy" id="2918902"/>
    <lineage>
        <taxon>Bacteria</taxon>
        <taxon>Bacillati</taxon>
        <taxon>Bacillota</taxon>
        <taxon>Bacilli</taxon>
        <taxon>Bacillales</taxon>
        <taxon>Bacillaceae</taxon>
        <taxon>Fredinandcohnia</taxon>
    </lineage>
</organism>
<comment type="function">
    <text evidence="5">May act as an export chaperone for the filament capping protein FliD.</text>
</comment>
<evidence type="ECO:0000256" key="5">
    <source>
        <dbReference type="ARBA" id="ARBA00093765"/>
    </source>
</evidence>
<evidence type="ECO:0000256" key="7">
    <source>
        <dbReference type="ARBA" id="ARBA00093797"/>
    </source>
</evidence>
<proteinExistence type="inferred from homology"/>
<dbReference type="Pfam" id="PF05400">
    <property type="entry name" value="FliT"/>
    <property type="match status" value="1"/>
</dbReference>
<keyword evidence="4" id="KW-0143">Chaperone</keyword>
<keyword evidence="10" id="KW-1185">Reference proteome</keyword>
<feature type="region of interest" description="Disordered" evidence="8">
    <location>
        <begin position="89"/>
        <end position="115"/>
    </location>
</feature>
<evidence type="ECO:0000256" key="4">
    <source>
        <dbReference type="ARBA" id="ARBA00023186"/>
    </source>
</evidence>
<dbReference type="Proteomes" id="UP001431131">
    <property type="component" value="Unassembled WGS sequence"/>
</dbReference>
<evidence type="ECO:0000256" key="2">
    <source>
        <dbReference type="ARBA" id="ARBA00022490"/>
    </source>
</evidence>
<dbReference type="EMBL" id="JAKTTI010000007">
    <property type="protein sequence ID" value="MCH1625056.1"/>
    <property type="molecule type" value="Genomic_DNA"/>
</dbReference>
<name>A0AAW5E503_9BACI</name>
<evidence type="ECO:0000313" key="9">
    <source>
        <dbReference type="EMBL" id="MCH1625056.1"/>
    </source>
</evidence>
<evidence type="ECO:0000256" key="3">
    <source>
        <dbReference type="ARBA" id="ARBA00022795"/>
    </source>
</evidence>
<evidence type="ECO:0000256" key="1">
    <source>
        <dbReference type="ARBA" id="ARBA00004514"/>
    </source>
</evidence>
<evidence type="ECO:0000256" key="6">
    <source>
        <dbReference type="ARBA" id="ARBA00093785"/>
    </source>
</evidence>
<dbReference type="RefSeq" id="WP_240253992.1">
    <property type="nucleotide sequence ID" value="NZ_JAKTTI010000007.1"/>
</dbReference>
<accession>A0AAW5E503</accession>
<keyword evidence="2" id="KW-0963">Cytoplasm</keyword>
<keyword evidence="3" id="KW-1005">Bacterial flagellum biogenesis</keyword>